<protein>
    <recommendedName>
        <fullName evidence="4">Cystatin domain-containing protein</fullName>
    </recommendedName>
</protein>
<keyword evidence="3" id="KW-1185">Reference proteome</keyword>
<proteinExistence type="predicted"/>
<organism evidence="2 3">
    <name type="scientific">Paragonimus heterotremus</name>
    <dbReference type="NCBI Taxonomy" id="100268"/>
    <lineage>
        <taxon>Eukaryota</taxon>
        <taxon>Metazoa</taxon>
        <taxon>Spiralia</taxon>
        <taxon>Lophotrochozoa</taxon>
        <taxon>Platyhelminthes</taxon>
        <taxon>Trematoda</taxon>
        <taxon>Digenea</taxon>
        <taxon>Plagiorchiida</taxon>
        <taxon>Troglotremata</taxon>
        <taxon>Troglotrematidae</taxon>
        <taxon>Paragonimus</taxon>
    </lineage>
</organism>
<reference evidence="2" key="1">
    <citation type="submission" date="2019-05" db="EMBL/GenBank/DDBJ databases">
        <title>Annotation for the trematode Paragonimus heterotremus.</title>
        <authorList>
            <person name="Choi Y.-J."/>
        </authorList>
    </citation>
    <scope>NUCLEOTIDE SEQUENCE</scope>
    <source>
        <strain evidence="2">LC</strain>
    </source>
</reference>
<name>A0A8J4SM18_9TREM</name>
<evidence type="ECO:0008006" key="4">
    <source>
        <dbReference type="Google" id="ProtNLM"/>
    </source>
</evidence>
<dbReference type="AlphaFoldDB" id="A0A8J4SM18"/>
<evidence type="ECO:0000313" key="3">
    <source>
        <dbReference type="Proteomes" id="UP000748531"/>
    </source>
</evidence>
<evidence type="ECO:0000313" key="2">
    <source>
        <dbReference type="EMBL" id="KAF5401568.1"/>
    </source>
</evidence>
<dbReference type="Proteomes" id="UP000748531">
    <property type="component" value="Unassembled WGS sequence"/>
</dbReference>
<feature type="chain" id="PRO_5035226342" description="Cystatin domain-containing protein" evidence="1">
    <location>
        <begin position="19"/>
        <end position="130"/>
    </location>
</feature>
<evidence type="ECO:0000256" key="1">
    <source>
        <dbReference type="SAM" id="SignalP"/>
    </source>
</evidence>
<sequence>MYFLQITFIIASLSCILGSDETVYEEVIKPIIVPKLGARGKPRCPRETDIERYQEALIRWSAYDHDVFGLDQSNYTILDVASQIVGWIRYYYTIQLDTGLCYEVLLNDQSIDFVDNVECPEFVMDCPEAI</sequence>
<comment type="caution">
    <text evidence="2">The sequence shown here is derived from an EMBL/GenBank/DDBJ whole genome shotgun (WGS) entry which is preliminary data.</text>
</comment>
<dbReference type="OrthoDB" id="6241777at2759"/>
<accession>A0A8J4SM18</accession>
<feature type="signal peptide" evidence="1">
    <location>
        <begin position="1"/>
        <end position="18"/>
    </location>
</feature>
<dbReference type="EMBL" id="LUCH01002384">
    <property type="protein sequence ID" value="KAF5401568.1"/>
    <property type="molecule type" value="Genomic_DNA"/>
</dbReference>
<keyword evidence="1" id="KW-0732">Signal</keyword>
<gene>
    <name evidence="2" type="ORF">PHET_05303</name>
</gene>